<sequence>MFSILQVSEAMNKTKGWDCTWWNNKEICAVIDYADKKGWVSRFSITQVEWTNEGAMEYKTLKLQTLAEDEVASGRLTPIDKNEEAQRVFIGIKPGEGIDLCLAYDAIINEALIKRHDEEQKQKEEV</sequence>
<organism evidence="1">
    <name type="scientific">uncultured Sulfurovum sp</name>
    <dbReference type="NCBI Taxonomy" id="269237"/>
    <lineage>
        <taxon>Bacteria</taxon>
        <taxon>Pseudomonadati</taxon>
        <taxon>Campylobacterota</taxon>
        <taxon>Epsilonproteobacteria</taxon>
        <taxon>Campylobacterales</taxon>
        <taxon>Sulfurovaceae</taxon>
        <taxon>Sulfurovum</taxon>
        <taxon>environmental samples</taxon>
    </lineage>
</organism>
<dbReference type="AlphaFoldDB" id="A0A6S6SQT2"/>
<name>A0A6S6SQT2_9BACT</name>
<evidence type="ECO:0000313" key="1">
    <source>
        <dbReference type="EMBL" id="CAA6807930.1"/>
    </source>
</evidence>
<gene>
    <name evidence="1" type="ORF">HELGO_WM3355</name>
</gene>
<protein>
    <submittedName>
        <fullName evidence="1">Uncharacterized protein</fullName>
    </submittedName>
</protein>
<dbReference type="EMBL" id="CACVAS010000047">
    <property type="protein sequence ID" value="CAA6807930.1"/>
    <property type="molecule type" value="Genomic_DNA"/>
</dbReference>
<reference evidence="1" key="1">
    <citation type="submission" date="2020-01" db="EMBL/GenBank/DDBJ databases">
        <authorList>
            <person name="Meier V. D."/>
            <person name="Meier V D."/>
        </authorList>
    </citation>
    <scope>NUCLEOTIDE SEQUENCE</scope>
    <source>
        <strain evidence="1">HLG_WM_MAG_01</strain>
    </source>
</reference>
<accession>A0A6S6SQT2</accession>
<proteinExistence type="predicted"/>